<reference evidence="1" key="1">
    <citation type="submission" date="2023-07" db="EMBL/GenBank/DDBJ databases">
        <authorList>
            <person name="Kim M.K."/>
        </authorList>
    </citation>
    <scope>NUCLEOTIDE SEQUENCE</scope>
    <source>
        <strain evidence="1">M29</strain>
    </source>
</reference>
<keyword evidence="2" id="KW-1185">Reference proteome</keyword>
<organism evidence="1 2">
    <name type="scientific">Hymenobacter mellowenesis</name>
    <dbReference type="NCBI Taxonomy" id="3063995"/>
    <lineage>
        <taxon>Bacteria</taxon>
        <taxon>Pseudomonadati</taxon>
        <taxon>Bacteroidota</taxon>
        <taxon>Cytophagia</taxon>
        <taxon>Cytophagales</taxon>
        <taxon>Hymenobacteraceae</taxon>
        <taxon>Hymenobacter</taxon>
    </lineage>
</organism>
<evidence type="ECO:0000313" key="2">
    <source>
        <dbReference type="Proteomes" id="UP001167796"/>
    </source>
</evidence>
<dbReference type="RefSeq" id="WP_305013672.1">
    <property type="nucleotide sequence ID" value="NZ_JAUQSX010000014.1"/>
</dbReference>
<proteinExistence type="predicted"/>
<comment type="caution">
    <text evidence="1">The sequence shown here is derived from an EMBL/GenBank/DDBJ whole genome shotgun (WGS) entry which is preliminary data.</text>
</comment>
<dbReference type="EMBL" id="JAUQSX010000014">
    <property type="protein sequence ID" value="MDO7849005.1"/>
    <property type="molecule type" value="Genomic_DNA"/>
</dbReference>
<accession>A0ABT9AIR2</accession>
<gene>
    <name evidence="1" type="ORF">Q5H92_21755</name>
</gene>
<dbReference type="Proteomes" id="UP001167796">
    <property type="component" value="Unassembled WGS sequence"/>
</dbReference>
<name>A0ABT9AIR2_9BACT</name>
<sequence length="278" mass="28852">MRYAEQAALKQLEQVTNIADADAQPVDARLLELGESITGQKGRIGTRMQNRNNALRLDAVEPLLNTLQQAVGLLITKSDAQDARLTDLGAQSDLLRANATATRSALEANTAADAALRAYEESNAARLLLLEARVSKDEGAITAAQAKADAAQASATTAIANAATAQAAANANTAELVRLAADVAKRLPADLVQRFSISTPGVTIQALTPATFPVPLPKPFADGNYFVFFTKASGAALLNVQLSDTAKTATGFTATMQQTGLASLLVAASTAEVLAVHA</sequence>
<protein>
    <submittedName>
        <fullName evidence="1">Uncharacterized protein</fullName>
    </submittedName>
</protein>
<evidence type="ECO:0000313" key="1">
    <source>
        <dbReference type="EMBL" id="MDO7849005.1"/>
    </source>
</evidence>